<organism evidence="1">
    <name type="scientific">Mucor ambiguus</name>
    <dbReference type="NCBI Taxonomy" id="91626"/>
    <lineage>
        <taxon>Eukaryota</taxon>
        <taxon>Fungi</taxon>
        <taxon>Fungi incertae sedis</taxon>
        <taxon>Mucoromycota</taxon>
        <taxon>Mucoromycotina</taxon>
        <taxon>Mucoromycetes</taxon>
        <taxon>Mucorales</taxon>
        <taxon>Mucorineae</taxon>
        <taxon>Mucoraceae</taxon>
        <taxon>Mucor</taxon>
    </lineage>
</organism>
<dbReference type="Proteomes" id="UP000053815">
    <property type="component" value="Unassembled WGS sequence"/>
</dbReference>
<name>A0A0C9MDL0_9FUNG</name>
<accession>A0A0C9MDL0</accession>
<proteinExistence type="predicted"/>
<dbReference type="OrthoDB" id="2240665at2759"/>
<evidence type="ECO:0000313" key="1">
    <source>
        <dbReference type="EMBL" id="GAN05399.1"/>
    </source>
</evidence>
<reference evidence="1" key="1">
    <citation type="submission" date="2014-09" db="EMBL/GenBank/DDBJ databases">
        <title>Draft genome sequence of an oleaginous Mucoromycotina fungus Mucor ambiguus NBRC6742.</title>
        <authorList>
            <person name="Takeda I."/>
            <person name="Yamane N."/>
            <person name="Morita T."/>
            <person name="Tamano K."/>
            <person name="Machida M."/>
            <person name="Baker S."/>
            <person name="Koike H."/>
        </authorList>
    </citation>
    <scope>NUCLEOTIDE SEQUENCE</scope>
    <source>
        <strain evidence="1">NBRC 6742</strain>
    </source>
</reference>
<gene>
    <name evidence="1" type="ORF">MAM1_0090d04870</name>
</gene>
<dbReference type="EMBL" id="DF836379">
    <property type="protein sequence ID" value="GAN05399.1"/>
    <property type="molecule type" value="Genomic_DNA"/>
</dbReference>
<protein>
    <submittedName>
        <fullName evidence="1">Uncharacterized protein</fullName>
    </submittedName>
</protein>
<sequence>MMVAVAGDFATHVTGTKLEEKIGSMKQTFGSIVADPTSVVLTALATYCQDYEFADVHIAWNGAEEARTKEEADMFVNIYCSQLVSSIIVSSKGSWIYVTQAEAYMRNARNVDECANTTITIINPAKARFINILLDIATNDSFKDENEGDDVDNKANNNGIANAVEAKAINGHAEQEAIDQMMLPYL</sequence>
<dbReference type="AlphaFoldDB" id="A0A0C9MDL0"/>
<keyword evidence="2" id="KW-1185">Reference proteome</keyword>
<evidence type="ECO:0000313" key="2">
    <source>
        <dbReference type="Proteomes" id="UP000053815"/>
    </source>
</evidence>